<protein>
    <submittedName>
        <fullName evidence="2">Sporulation protein YqfD</fullName>
    </submittedName>
</protein>
<dbReference type="Pfam" id="PF06898">
    <property type="entry name" value="YqfD"/>
    <property type="match status" value="1"/>
</dbReference>
<evidence type="ECO:0000313" key="3">
    <source>
        <dbReference type="Proteomes" id="UP000265816"/>
    </source>
</evidence>
<evidence type="ECO:0000313" key="2">
    <source>
        <dbReference type="EMBL" id="RID83804.1"/>
    </source>
</evidence>
<dbReference type="InterPro" id="IPR010690">
    <property type="entry name" value="YqfD"/>
</dbReference>
<organism evidence="2 3">
    <name type="scientific">Mesobacillus zeae</name>
    <dbReference type="NCBI Taxonomy" id="1917180"/>
    <lineage>
        <taxon>Bacteria</taxon>
        <taxon>Bacillati</taxon>
        <taxon>Bacillota</taxon>
        <taxon>Bacilli</taxon>
        <taxon>Bacillales</taxon>
        <taxon>Bacillaceae</taxon>
        <taxon>Mesobacillus</taxon>
    </lineage>
</organism>
<name>A0A398B349_9BACI</name>
<reference evidence="2 3" key="1">
    <citation type="submission" date="2018-08" db="EMBL/GenBank/DDBJ databases">
        <title>Bacillus jemisoniae sp. nov., Bacillus chryseoplanitiae sp. nov., Bacillus resnikiae sp. nov., and Bacillus frankliniae sp. nov., isolated from Viking spacecraft and associated surfaces.</title>
        <authorList>
            <person name="Seuylemezian A."/>
            <person name="Vaishampayan P."/>
        </authorList>
    </citation>
    <scope>NUCLEOTIDE SEQUENCE [LARGE SCALE GENOMIC DNA]</scope>
    <source>
        <strain evidence="2 3">JJ-247</strain>
    </source>
</reference>
<dbReference type="OrthoDB" id="1640349at2"/>
<dbReference type="PIRSF" id="PIRSF029895">
    <property type="entry name" value="SpoIV"/>
    <property type="match status" value="1"/>
</dbReference>
<evidence type="ECO:0000256" key="1">
    <source>
        <dbReference type="SAM" id="Phobius"/>
    </source>
</evidence>
<accession>A0A398B349</accession>
<keyword evidence="1" id="KW-0472">Membrane</keyword>
<feature type="transmembrane region" description="Helical" evidence="1">
    <location>
        <begin position="91"/>
        <end position="112"/>
    </location>
</feature>
<keyword evidence="1" id="KW-0812">Transmembrane</keyword>
<keyword evidence="3" id="KW-1185">Reference proteome</keyword>
<dbReference type="Proteomes" id="UP000265816">
    <property type="component" value="Unassembled WGS sequence"/>
</dbReference>
<dbReference type="NCBIfam" id="TIGR02876">
    <property type="entry name" value="spore_yqfD"/>
    <property type="match status" value="1"/>
</dbReference>
<keyword evidence="1" id="KW-1133">Transmembrane helix</keyword>
<sequence>MKNQWSAIFTGTTKVKVSGRGIERFLNQLTRSGISIWNVKRHGAEAITFQMGLKDINQLRGPARTSKCKIRFIERAGGPFFLKKLWTNSGFLLGGAAFLAVIIILSNMVWGIEINGASPATEHKIRKELSQLGVEKGKLQFTVEGVDEIQRDLTDNIKALTWVGVELQGTTYHLQVVEKKEPEKPEVLKPQNLVAKKKALVVKMFVEEGEPAVELNEYVRPGQLLVSGTIGKEDETKSVPARGEILGETWYKTHVDLPLNSTFKVFSGKEKRNYYLGTGGKDLKVWGFGKHQFKQSETESNQNPIKIFKWELPLSVKKETIREREVVVRIYSEKQAVQVAKELARRDIKSRLPEDAIIKGEKILHQSIENDKVKLITYFRIIEDIAAGQPITQGDE</sequence>
<dbReference type="RefSeq" id="WP_119113579.1">
    <property type="nucleotide sequence ID" value="NZ_CBCSEO010000005.1"/>
</dbReference>
<dbReference type="AlphaFoldDB" id="A0A398B349"/>
<proteinExistence type="predicted"/>
<comment type="caution">
    <text evidence="2">The sequence shown here is derived from an EMBL/GenBank/DDBJ whole genome shotgun (WGS) entry which is preliminary data.</text>
</comment>
<gene>
    <name evidence="2" type="primary">yqfD</name>
    <name evidence="2" type="ORF">D1970_14440</name>
</gene>
<dbReference type="EMBL" id="QWVT01000024">
    <property type="protein sequence ID" value="RID83804.1"/>
    <property type="molecule type" value="Genomic_DNA"/>
</dbReference>